<comment type="caution">
    <text evidence="1">The sequence shown here is derived from an EMBL/GenBank/DDBJ whole genome shotgun (WGS) entry which is preliminary data.</text>
</comment>
<sequence length="45" mass="5421">MGWIFQRQAIFCEVAQNIWRKRAKALNLYLLKEGLIDDRNEPESR</sequence>
<reference evidence="1" key="2">
    <citation type="submission" date="2018-07" db="EMBL/GenBank/DDBJ databases">
        <authorList>
            <consortium name="NCBI Pathogen Detection Project"/>
        </authorList>
    </citation>
    <scope>NUCLEOTIDE SEQUENCE</scope>
    <source>
        <strain evidence="1">3472-64</strain>
    </source>
</reference>
<reference evidence="1" key="1">
    <citation type="journal article" date="2018" name="Genome Biol.">
        <title>SKESA: strategic k-mer extension for scrupulous assemblies.</title>
        <authorList>
            <person name="Souvorov A."/>
            <person name="Agarwala R."/>
            <person name="Lipman D.J."/>
        </authorList>
    </citation>
    <scope>NUCLEOTIDE SEQUENCE</scope>
    <source>
        <strain evidence="1">3472-64</strain>
    </source>
</reference>
<gene>
    <name evidence="1" type="ORF">GND11_001347</name>
</gene>
<organism evidence="1">
    <name type="scientific">Salmonella enterica subsp. salamae serovar 42:f,g,t:--</name>
    <dbReference type="NCBI Taxonomy" id="41518"/>
    <lineage>
        <taxon>Bacteria</taxon>
        <taxon>Pseudomonadati</taxon>
        <taxon>Pseudomonadota</taxon>
        <taxon>Gammaproteobacteria</taxon>
        <taxon>Enterobacterales</taxon>
        <taxon>Enterobacteriaceae</taxon>
        <taxon>Salmonella</taxon>
    </lineage>
</organism>
<accession>A0A737LLF6</accession>
<dbReference type="RefSeq" id="WP_157707135.1">
    <property type="nucleotide sequence ID" value="NZ_JXTT01000007.1"/>
</dbReference>
<dbReference type="AlphaFoldDB" id="A0A737LLF6"/>
<dbReference type="EMBL" id="DAATEH010000009">
    <property type="protein sequence ID" value="HAE8208044.1"/>
    <property type="molecule type" value="Genomic_DNA"/>
</dbReference>
<proteinExistence type="predicted"/>
<name>A0A737LLF6_SALER</name>
<protein>
    <submittedName>
        <fullName evidence="1">Uncharacterized protein</fullName>
    </submittedName>
</protein>
<evidence type="ECO:0000313" key="1">
    <source>
        <dbReference type="EMBL" id="HAE8208044.1"/>
    </source>
</evidence>